<name>A0A164NVK5_9AGAM</name>
<protein>
    <submittedName>
        <fullName evidence="1">Uncharacterized protein</fullName>
    </submittedName>
</protein>
<evidence type="ECO:0000313" key="1">
    <source>
        <dbReference type="EMBL" id="KZS88083.1"/>
    </source>
</evidence>
<gene>
    <name evidence="1" type="ORF">SISNIDRAFT_460143</name>
</gene>
<keyword evidence="2" id="KW-1185">Reference proteome</keyword>
<reference evidence="1 2" key="1">
    <citation type="journal article" date="2016" name="Mol. Biol. Evol.">
        <title>Comparative Genomics of Early-Diverging Mushroom-Forming Fungi Provides Insights into the Origins of Lignocellulose Decay Capabilities.</title>
        <authorList>
            <person name="Nagy L.G."/>
            <person name="Riley R."/>
            <person name="Tritt A."/>
            <person name="Adam C."/>
            <person name="Daum C."/>
            <person name="Floudas D."/>
            <person name="Sun H."/>
            <person name="Yadav J.S."/>
            <person name="Pangilinan J."/>
            <person name="Larsson K.H."/>
            <person name="Matsuura K."/>
            <person name="Barry K."/>
            <person name="Labutti K."/>
            <person name="Kuo R."/>
            <person name="Ohm R.A."/>
            <person name="Bhattacharya S.S."/>
            <person name="Shirouzu T."/>
            <person name="Yoshinaga Y."/>
            <person name="Martin F.M."/>
            <person name="Grigoriev I.V."/>
            <person name="Hibbett D.S."/>
        </authorList>
    </citation>
    <scope>NUCLEOTIDE SEQUENCE [LARGE SCALE GENOMIC DNA]</scope>
    <source>
        <strain evidence="1 2">HHB9708</strain>
    </source>
</reference>
<dbReference type="EMBL" id="KV419440">
    <property type="protein sequence ID" value="KZS88083.1"/>
    <property type="molecule type" value="Genomic_DNA"/>
</dbReference>
<evidence type="ECO:0000313" key="2">
    <source>
        <dbReference type="Proteomes" id="UP000076722"/>
    </source>
</evidence>
<dbReference type="Proteomes" id="UP000076722">
    <property type="component" value="Unassembled WGS sequence"/>
</dbReference>
<sequence length="101" mass="11585">MLVLVDEPLSKFRGVLSKVRAVQVNLCNSLHETVANISERSNKYVDVARLPREILAEVFARFIHMRQHSEFDPNQTDLAFKIAWNSDPTRHPLISTILQVC</sequence>
<dbReference type="AlphaFoldDB" id="A0A164NVK5"/>
<dbReference type="OrthoDB" id="3181669at2759"/>
<proteinExistence type="predicted"/>
<accession>A0A164NVK5</accession>
<organism evidence="1 2">
    <name type="scientific">Sistotremastrum niveocremeum HHB9708</name>
    <dbReference type="NCBI Taxonomy" id="1314777"/>
    <lineage>
        <taxon>Eukaryota</taxon>
        <taxon>Fungi</taxon>
        <taxon>Dikarya</taxon>
        <taxon>Basidiomycota</taxon>
        <taxon>Agaricomycotina</taxon>
        <taxon>Agaricomycetes</taxon>
        <taxon>Sistotremastrales</taxon>
        <taxon>Sistotremastraceae</taxon>
        <taxon>Sertulicium</taxon>
        <taxon>Sertulicium niveocremeum</taxon>
    </lineage>
</organism>